<dbReference type="STRING" id="1203610.HMPREF1536_05148"/>
<feature type="signal peptide" evidence="8">
    <location>
        <begin position="1"/>
        <end position="21"/>
    </location>
</feature>
<evidence type="ECO:0000313" key="11">
    <source>
        <dbReference type="Proteomes" id="UP000033035"/>
    </source>
</evidence>
<evidence type="ECO:0000256" key="5">
    <source>
        <dbReference type="ARBA" id="ARBA00022801"/>
    </source>
</evidence>
<evidence type="ECO:0000256" key="3">
    <source>
        <dbReference type="ARBA" id="ARBA00022723"/>
    </source>
</evidence>
<feature type="chain" id="PRO_5002487844" description="Sulfatase N-terminal domain-containing protein" evidence="8">
    <location>
        <begin position="22"/>
        <end position="472"/>
    </location>
</feature>
<keyword evidence="5" id="KW-0378">Hydrolase</keyword>
<dbReference type="InterPro" id="IPR050738">
    <property type="entry name" value="Sulfatase"/>
</dbReference>
<evidence type="ECO:0000256" key="6">
    <source>
        <dbReference type="ARBA" id="ARBA00022837"/>
    </source>
</evidence>
<keyword evidence="6" id="KW-0106">Calcium</keyword>
<dbReference type="EMBL" id="AQHW01000029">
    <property type="protein sequence ID" value="KKB47504.1"/>
    <property type="molecule type" value="Genomic_DNA"/>
</dbReference>
<dbReference type="SUPFAM" id="SSF53649">
    <property type="entry name" value="Alkaline phosphatase-like"/>
    <property type="match status" value="1"/>
</dbReference>
<evidence type="ECO:0000256" key="7">
    <source>
        <dbReference type="PIRSR" id="PIRSR600917-52"/>
    </source>
</evidence>
<evidence type="ECO:0000256" key="2">
    <source>
        <dbReference type="ARBA" id="ARBA00008779"/>
    </source>
</evidence>
<dbReference type="InterPro" id="IPR017850">
    <property type="entry name" value="Alkaline_phosphatase_core_sf"/>
</dbReference>
<dbReference type="PANTHER" id="PTHR42693:SF42">
    <property type="entry name" value="ARYLSULFATASE G"/>
    <property type="match status" value="1"/>
</dbReference>
<feature type="domain" description="Sulfatase N-terminal" evidence="9">
    <location>
        <begin position="30"/>
        <end position="343"/>
    </location>
</feature>
<name>A0A0F5IPK5_9BACT</name>
<evidence type="ECO:0000256" key="1">
    <source>
        <dbReference type="ARBA" id="ARBA00001913"/>
    </source>
</evidence>
<keyword evidence="3" id="KW-0479">Metal-binding</keyword>
<comment type="PTM">
    <text evidence="7">The conversion to 3-oxoalanine (also known as C-formylglycine, FGly), of a serine or cysteine residue in prokaryotes and of a cysteine residue in eukaryotes, is critical for catalytic activity.</text>
</comment>
<protein>
    <recommendedName>
        <fullName evidence="9">Sulfatase N-terminal domain-containing protein</fullName>
    </recommendedName>
</protein>
<dbReference type="PROSITE" id="PS00149">
    <property type="entry name" value="SULFATASE_2"/>
    <property type="match status" value="1"/>
</dbReference>
<dbReference type="PANTHER" id="PTHR42693">
    <property type="entry name" value="ARYLSULFATASE FAMILY MEMBER"/>
    <property type="match status" value="1"/>
</dbReference>
<keyword evidence="11" id="KW-1185">Reference proteome</keyword>
<dbReference type="PATRIC" id="fig|1203610.3.peg.5262"/>
<evidence type="ECO:0000313" key="10">
    <source>
        <dbReference type="EMBL" id="KKB47504.1"/>
    </source>
</evidence>
<evidence type="ECO:0000256" key="4">
    <source>
        <dbReference type="ARBA" id="ARBA00022729"/>
    </source>
</evidence>
<comment type="cofactor">
    <cofactor evidence="1">
        <name>Ca(2+)</name>
        <dbReference type="ChEBI" id="CHEBI:29108"/>
    </cofactor>
</comment>
<sequence>MNNKKLLVAWGVLCAVNSSMAVTKKTQVQPNIILINIDDLGWADVGYNGSTYYETPHIDRLHKMGVSFQNAYAGAANSAPSRACLMTGLNTPRHGVYTVAPAERGKAEDRKLIPCENKKALDDSAWLLPQALRAAGYQTCHVGKWHITADPLKNGMEVNIAGYEAGHPKSYFSPYKNPNLTDGPEGEYLMDRLASEVVQYIDTVNRERPFFLYYATYAVHTPLQAKSELIEKYKRKNATEAHNNPVYAAMVENMDAGIGRVLDAVEKNGLSENTLIVFTSDNGGVYHISRQWPLRAGKGSFYEGGIREPFIIYMKGAYEGGITRTEPVSQLDLYPTLVHLAGADPVITPDGEDLLPLLNEGKTDYLNDRTLYWHFPAYLETGPGLNEARDPLFRSRPVSVILQKGWKLIENYEDGALELYDLNRDPSEKQDVSGKYPDKTAQLYDRLNAWKKETNAPVPDRLNPLYKPESKK</sequence>
<proteinExistence type="inferred from homology"/>
<dbReference type="GO" id="GO:0046872">
    <property type="term" value="F:metal ion binding"/>
    <property type="evidence" value="ECO:0007669"/>
    <property type="project" value="UniProtKB-KW"/>
</dbReference>
<evidence type="ECO:0000259" key="9">
    <source>
        <dbReference type="Pfam" id="PF00884"/>
    </source>
</evidence>
<dbReference type="RefSeq" id="WP_028727998.1">
    <property type="nucleotide sequence ID" value="NZ_AUAE01000025.1"/>
</dbReference>
<evidence type="ECO:0000256" key="8">
    <source>
        <dbReference type="SAM" id="SignalP"/>
    </source>
</evidence>
<gene>
    <name evidence="10" type="ORF">HMPREF1536_05148</name>
</gene>
<organism evidence="10 11">
    <name type="scientific">Parabacteroides gordonii MS-1 = DSM 23371</name>
    <dbReference type="NCBI Taxonomy" id="1203610"/>
    <lineage>
        <taxon>Bacteria</taxon>
        <taxon>Pseudomonadati</taxon>
        <taxon>Bacteroidota</taxon>
        <taxon>Bacteroidia</taxon>
        <taxon>Bacteroidales</taxon>
        <taxon>Tannerellaceae</taxon>
        <taxon>Parabacteroides</taxon>
    </lineage>
</organism>
<reference evidence="10 11" key="1">
    <citation type="submission" date="2013-04" db="EMBL/GenBank/DDBJ databases">
        <title>The Genome Sequence of Parabacteroides gordonii DSM 23371.</title>
        <authorList>
            <consortium name="The Broad Institute Genomics Platform"/>
            <person name="Earl A."/>
            <person name="Ward D."/>
            <person name="Feldgarden M."/>
            <person name="Gevers D."/>
            <person name="Martens E."/>
            <person name="Sakamoto M."/>
            <person name="Benno Y."/>
            <person name="Suzuki N."/>
            <person name="Matsunaga N."/>
            <person name="Koshihara K."/>
            <person name="Seki M."/>
            <person name="Komiya H."/>
            <person name="Walker B."/>
            <person name="Young S."/>
            <person name="Zeng Q."/>
            <person name="Gargeya S."/>
            <person name="Fitzgerald M."/>
            <person name="Haas B."/>
            <person name="Abouelleil A."/>
            <person name="Allen A.W."/>
            <person name="Alvarado L."/>
            <person name="Arachchi H.M."/>
            <person name="Berlin A.M."/>
            <person name="Chapman S.B."/>
            <person name="Gainer-Dewar J."/>
            <person name="Goldberg J."/>
            <person name="Griggs A."/>
            <person name="Gujja S."/>
            <person name="Hansen M."/>
            <person name="Howarth C."/>
            <person name="Imamovic A."/>
            <person name="Ireland A."/>
            <person name="Larimer J."/>
            <person name="McCowan C."/>
            <person name="Murphy C."/>
            <person name="Pearson M."/>
            <person name="Poon T.W."/>
            <person name="Priest M."/>
            <person name="Roberts A."/>
            <person name="Saif S."/>
            <person name="Shea T."/>
            <person name="Sisk P."/>
            <person name="Sykes S."/>
            <person name="Wortman J."/>
            <person name="Nusbaum C."/>
            <person name="Birren B."/>
        </authorList>
    </citation>
    <scope>NUCLEOTIDE SEQUENCE [LARGE SCALE GENOMIC DNA]</scope>
    <source>
        <strain evidence="10 11">MS-1</strain>
    </source>
</reference>
<dbReference type="AlphaFoldDB" id="A0A0F5IPK5"/>
<feature type="modified residue" description="3-oxoalanine (Ser)" evidence="7">
    <location>
        <position position="78"/>
    </location>
</feature>
<dbReference type="InterPro" id="IPR000917">
    <property type="entry name" value="Sulfatase_N"/>
</dbReference>
<comment type="similarity">
    <text evidence="2">Belongs to the sulfatase family.</text>
</comment>
<dbReference type="CDD" id="cd16144">
    <property type="entry name" value="ARS_like"/>
    <property type="match status" value="1"/>
</dbReference>
<dbReference type="HOGENOM" id="CLU_006332_10_4_10"/>
<keyword evidence="4 8" id="KW-0732">Signal</keyword>
<comment type="caution">
    <text evidence="10">The sequence shown here is derived from an EMBL/GenBank/DDBJ whole genome shotgun (WGS) entry which is preliminary data.</text>
</comment>
<dbReference type="GO" id="GO:0004065">
    <property type="term" value="F:arylsulfatase activity"/>
    <property type="evidence" value="ECO:0007669"/>
    <property type="project" value="TreeGrafter"/>
</dbReference>
<dbReference type="Gene3D" id="3.40.720.10">
    <property type="entry name" value="Alkaline Phosphatase, subunit A"/>
    <property type="match status" value="1"/>
</dbReference>
<accession>A0A0F5IPK5</accession>
<dbReference type="Pfam" id="PF00884">
    <property type="entry name" value="Sulfatase"/>
    <property type="match status" value="1"/>
</dbReference>
<dbReference type="Gene3D" id="3.30.1120.10">
    <property type="match status" value="1"/>
</dbReference>
<dbReference type="InterPro" id="IPR024607">
    <property type="entry name" value="Sulfatase_CS"/>
</dbReference>
<dbReference type="Proteomes" id="UP000033035">
    <property type="component" value="Unassembled WGS sequence"/>
</dbReference>